<feature type="repeat" description="TPR" evidence="1">
    <location>
        <begin position="673"/>
        <end position="706"/>
    </location>
</feature>
<dbReference type="Proteomes" id="UP000481360">
    <property type="component" value="Unassembled WGS sequence"/>
</dbReference>
<dbReference type="EMBL" id="JAAMPJ010000014">
    <property type="protein sequence ID" value="NGY65081.1"/>
    <property type="molecule type" value="Genomic_DNA"/>
</dbReference>
<dbReference type="SUPFAM" id="SSF46785">
    <property type="entry name" value="Winged helix' DNA-binding domain"/>
    <property type="match status" value="1"/>
</dbReference>
<evidence type="ECO:0000256" key="1">
    <source>
        <dbReference type="PROSITE-ProRule" id="PRU00339"/>
    </source>
</evidence>
<feature type="region of interest" description="Disordered" evidence="2">
    <location>
        <begin position="707"/>
        <end position="742"/>
    </location>
</feature>
<accession>A0A7C9W3Q7</accession>
<dbReference type="Gene3D" id="1.10.10.10">
    <property type="entry name" value="Winged helix-like DNA-binding domain superfamily/Winged helix DNA-binding domain"/>
    <property type="match status" value="1"/>
</dbReference>
<protein>
    <submittedName>
        <fullName evidence="3">Tetratricopeptide repeat protein</fullName>
    </submittedName>
</protein>
<comment type="caution">
    <text evidence="3">The sequence shown here is derived from an EMBL/GenBank/DDBJ whole genome shotgun (WGS) entry which is preliminary data.</text>
</comment>
<dbReference type="SMART" id="SM00028">
    <property type="entry name" value="TPR"/>
    <property type="match status" value="5"/>
</dbReference>
<evidence type="ECO:0000256" key="2">
    <source>
        <dbReference type="SAM" id="MobiDB-lite"/>
    </source>
</evidence>
<dbReference type="Pfam" id="PF13424">
    <property type="entry name" value="TPR_12"/>
    <property type="match status" value="1"/>
</dbReference>
<dbReference type="InterPro" id="IPR011990">
    <property type="entry name" value="TPR-like_helical_dom_sf"/>
</dbReference>
<dbReference type="SUPFAM" id="SSF52540">
    <property type="entry name" value="P-loop containing nucleoside triphosphate hydrolases"/>
    <property type="match status" value="1"/>
</dbReference>
<dbReference type="InterPro" id="IPR036390">
    <property type="entry name" value="WH_DNA-bd_sf"/>
</dbReference>
<dbReference type="Gene3D" id="1.25.40.10">
    <property type="entry name" value="Tetratricopeptide repeat domain"/>
    <property type="match status" value="1"/>
</dbReference>
<reference evidence="3 4" key="1">
    <citation type="submission" date="2020-03" db="EMBL/GenBank/DDBJ databases">
        <title>Isolation and identification of active actinomycetes.</title>
        <authorList>
            <person name="Sun X."/>
        </authorList>
    </citation>
    <scope>NUCLEOTIDE SEQUENCE [LARGE SCALE GENOMIC DNA]</scope>
    <source>
        <strain evidence="3 4">NEAU-D13</strain>
    </source>
</reference>
<dbReference type="InterPro" id="IPR036388">
    <property type="entry name" value="WH-like_DNA-bd_sf"/>
</dbReference>
<dbReference type="SUPFAM" id="SSF48452">
    <property type="entry name" value="TPR-like"/>
    <property type="match status" value="1"/>
</dbReference>
<dbReference type="PANTHER" id="PTHR47691">
    <property type="entry name" value="REGULATOR-RELATED"/>
    <property type="match status" value="1"/>
</dbReference>
<organism evidence="3 4">
    <name type="scientific">Lentzea alba</name>
    <dbReference type="NCBI Taxonomy" id="2714351"/>
    <lineage>
        <taxon>Bacteria</taxon>
        <taxon>Bacillati</taxon>
        <taxon>Actinomycetota</taxon>
        <taxon>Actinomycetes</taxon>
        <taxon>Pseudonocardiales</taxon>
        <taxon>Pseudonocardiaceae</taxon>
        <taxon>Lentzea</taxon>
    </lineage>
</organism>
<evidence type="ECO:0000313" key="4">
    <source>
        <dbReference type="Proteomes" id="UP000481360"/>
    </source>
</evidence>
<dbReference type="InterPro" id="IPR019734">
    <property type="entry name" value="TPR_rpt"/>
</dbReference>
<dbReference type="PANTHER" id="PTHR47691:SF3">
    <property type="entry name" value="HTH-TYPE TRANSCRIPTIONAL REGULATOR RV0890C-RELATED"/>
    <property type="match status" value="1"/>
</dbReference>
<dbReference type="InterPro" id="IPR027417">
    <property type="entry name" value="P-loop_NTPase"/>
</dbReference>
<sequence length="742" mass="80091">MVSGVVGAVVQAGVVHGDVHLHSPPPPPPPPAPVVPRQLPAAPALFAGRVAELAGLDRTLTATAPDGRDPTARGPTRADSPANLPVTGTTVVVSAIGGAGGIGKTWLVLAWAHRHLDRFPDGQLFVDLHGFSPTQEPMAPGAAVRAFLDALEVDPGRIPTDLDAQAALYRSLVADRRMLIVLDNAATAEQVVPLLPGSPTCTVLVTGRTRLASLIDRHGARHLTLDVLTQDEARALLAARLGADRIAAEPGAVDELIQLCGGYPLALSITARHAATRPGLPLTEIAAELRELGLEMLDHDTDPTASLPAVLSWSLRRLTAEHRTVFALLGIAPGPDTTLPAVAALTGLPPPRVRKALSALEEASLLERRPGGRYAMHDLVRAYAATTAHNLPDNVRETALVRVMDFHLHTAHTADHLLYPHRALVQPDPAAPGVHPHPLLDAAAALAWLEAEHATLLATQRTAAALGRHHVVWHLAWALDDFHIRRGHRRDQLAMWRAALDAAAHLPDPATRIRTHRFLGDACSLLGLHEEATGHLDQALALAEHHHDPTEQAHTHLILAIAWEERGDDRWALDHARHALNLYRTLGQPVGEATALNAVGWNAARLGDFDTARDHCRIALTLFRHHHDPDGEAATLDSLGFIAHRTGDHQQAIDHYHQALTLFRTLGNTCEVADTLDRVGHPHAALGQRDQARQVWREALELYREQGRDDDAARVQRQLDDLGPDRDAAPPPRDPGSVNWPK</sequence>
<proteinExistence type="predicted"/>
<name>A0A7C9W3Q7_9PSEU</name>
<dbReference type="AlphaFoldDB" id="A0A7C9W3Q7"/>
<feature type="compositionally biased region" description="Basic and acidic residues" evidence="2">
    <location>
        <begin position="707"/>
        <end position="728"/>
    </location>
</feature>
<dbReference type="GO" id="GO:0043531">
    <property type="term" value="F:ADP binding"/>
    <property type="evidence" value="ECO:0007669"/>
    <property type="project" value="InterPro"/>
</dbReference>
<gene>
    <name evidence="3" type="ORF">G7043_39830</name>
</gene>
<feature type="repeat" description="TPR" evidence="1">
    <location>
        <begin position="633"/>
        <end position="666"/>
    </location>
</feature>
<dbReference type="PROSITE" id="PS50005">
    <property type="entry name" value="TPR"/>
    <property type="match status" value="2"/>
</dbReference>
<dbReference type="PRINTS" id="PR00364">
    <property type="entry name" value="DISEASERSIST"/>
</dbReference>
<evidence type="ECO:0000313" key="3">
    <source>
        <dbReference type="EMBL" id="NGY65081.1"/>
    </source>
</evidence>
<dbReference type="Gene3D" id="3.40.50.300">
    <property type="entry name" value="P-loop containing nucleotide triphosphate hydrolases"/>
    <property type="match status" value="1"/>
</dbReference>
<keyword evidence="1" id="KW-0802">TPR repeat</keyword>
<keyword evidence="4" id="KW-1185">Reference proteome</keyword>
<dbReference type="RefSeq" id="WP_166053924.1">
    <property type="nucleotide sequence ID" value="NZ_JAAMPJ010000014.1"/>
</dbReference>
<feature type="region of interest" description="Disordered" evidence="2">
    <location>
        <begin position="60"/>
        <end position="84"/>
    </location>
</feature>